<dbReference type="AlphaFoldDB" id="I0SZW6"/>
<dbReference type="EMBL" id="AICU01000036">
    <property type="protein sequence ID" value="EID28919.1"/>
    <property type="molecule type" value="Genomic_DNA"/>
</dbReference>
<protein>
    <submittedName>
        <fullName evidence="1">Uncharacterized protein</fullName>
    </submittedName>
</protein>
<evidence type="ECO:0000313" key="2">
    <source>
        <dbReference type="Proteomes" id="UP000005505"/>
    </source>
</evidence>
<gene>
    <name evidence="1" type="ORF">HMPREF1048_1759</name>
</gene>
<organism evidence="1 2">
    <name type="scientific">Streptococcus mitis SK575</name>
    <dbReference type="NCBI Taxonomy" id="1095736"/>
    <lineage>
        <taxon>Bacteria</taxon>
        <taxon>Bacillati</taxon>
        <taxon>Bacillota</taxon>
        <taxon>Bacilli</taxon>
        <taxon>Lactobacillales</taxon>
        <taxon>Streptococcaceae</taxon>
        <taxon>Streptococcus</taxon>
        <taxon>Streptococcus mitis group</taxon>
    </lineage>
</organism>
<evidence type="ECO:0000313" key="1">
    <source>
        <dbReference type="EMBL" id="EID28919.1"/>
    </source>
</evidence>
<dbReference type="PATRIC" id="fig|1095736.3.peg.567"/>
<dbReference type="Proteomes" id="UP000005505">
    <property type="component" value="Unassembled WGS sequence"/>
</dbReference>
<accession>I0SZW6</accession>
<proteinExistence type="predicted"/>
<comment type="caution">
    <text evidence="1">The sequence shown here is derived from an EMBL/GenBank/DDBJ whole genome shotgun (WGS) entry which is preliminary data.</text>
</comment>
<reference evidence="1 2" key="1">
    <citation type="submission" date="2012-02" db="EMBL/GenBank/DDBJ databases">
        <authorList>
            <person name="Harkins D.M."/>
            <person name="Madupu R."/>
            <person name="Durkin A.S."/>
            <person name="Torralba M."/>
            <person name="Methe B."/>
            <person name="Sutton G.G."/>
            <person name="Nelson K.E."/>
        </authorList>
    </citation>
    <scope>NUCLEOTIDE SEQUENCE [LARGE SCALE GENOMIC DNA]</scope>
    <source>
        <strain evidence="1 2">SK575</strain>
    </source>
</reference>
<name>I0SZW6_STRMT</name>
<sequence>MDKTDEVSSKYGFELVDKTKLMWFEEIFEEYKKIGQLKSKLLTFSD</sequence>